<dbReference type="InterPro" id="IPR029438">
    <property type="entry name" value="HPS3_C"/>
</dbReference>
<keyword evidence="6" id="KW-1185">Reference proteome</keyword>
<feature type="domain" description="Reverse transcriptase" evidence="2">
    <location>
        <begin position="864"/>
        <end position="1004"/>
    </location>
</feature>
<dbReference type="CDD" id="cd01650">
    <property type="entry name" value="RT_nLTR_like"/>
    <property type="match status" value="1"/>
</dbReference>
<dbReference type="PANTHER" id="PTHR28633">
    <property type="entry name" value="HERMANSKY-PUDLAK SYNDROME 3 PROTEIN"/>
    <property type="match status" value="1"/>
</dbReference>
<feature type="domain" description="BLOC-2 complex member HPS3 C-terminal" evidence="4">
    <location>
        <begin position="1147"/>
        <end position="1342"/>
    </location>
</feature>
<dbReference type="InterPro" id="IPR000477">
    <property type="entry name" value="RT_dom"/>
</dbReference>
<gene>
    <name evidence="5" type="ORF">QYF61_027933</name>
</gene>
<evidence type="ECO:0000313" key="6">
    <source>
        <dbReference type="Proteomes" id="UP001333110"/>
    </source>
</evidence>
<comment type="caution">
    <text evidence="5">The sequence shown here is derived from an EMBL/GenBank/DDBJ whole genome shotgun (WGS) entry which is preliminary data.</text>
</comment>
<evidence type="ECO:0000259" key="3">
    <source>
        <dbReference type="Pfam" id="PF14761"/>
    </source>
</evidence>
<dbReference type="GO" id="GO:0031084">
    <property type="term" value="C:BLOC-2 complex"/>
    <property type="evidence" value="ECO:0007669"/>
    <property type="project" value="TreeGrafter"/>
</dbReference>
<accession>A0AAN7RXA8</accession>
<evidence type="ECO:0000259" key="4">
    <source>
        <dbReference type="Pfam" id="PF14763"/>
    </source>
</evidence>
<sequence>MCRRARPQEAARRSLRCCGGVSGTMVQLYNLHPFGSQRVVPCKQEPAHFCCGRDVLFVASAAASCRVEVFAVRDQGRCEPLGSFATLGPVLRMAHSQAVAFCARHIAITTELDVLILKLELVQQSADGTEQCAHRVSALEKPMDGRVKDEGPSTHTLQLELDEFIICQKPVELLGEESKLCEVPITLESTELPTEDTKRFQVRYLLFRRFTPDQSPFGFCEETKLHSVQLLPVYQTGGSVTAHEETENKRELLSLFCFFSLPHVGYLYSVGKLVELISTYQYSEKSEQAVLTPQFLHIITSENLQCFTVRCSAAAARDEDPYIDTTVKACPPVALDVCTLRMQLFIGPRAICHFKNHIILLTKADTEDITERRKPTRRMLSRKADSIKSRTNSESEPGWNLYIINTVSTIQLYREMVDYSRTYENVKTESCIHLLSEAHLLVRAAMMDPSFLKSDEKEELLRAFRESCAFLGDCYSRFDTKDYHLALPYYRMSGLSMTEVLKRLVSEGDEIQAYERGFIFYLTHSLNEDLNEELSKESANKVLQIFYLADPVQLPHILCSPCMRNVCPLTAVKYLQKVEKIMPSVVLTLTKAFMALKMGDLTLYEHEMDSYKETILACGFIGQPKLLRQRKEGIVIPTEFAVHLKEMQPGLLVAAAVALHENSKIELEEADTFFKMLCSNSENTVPQLLVDFWEALLVACSQEEILQELLLRITSQYVWRISKKQLPETKPLKTTEDLENLHPLLDVGENIVTKDEEKAEVLNAFFASVFDSKISCSPGTQPPDRDREQNKAPIIQGEMVSNLLHHLDTHKSMGPDGIHPRVLRELAEALTKPLSILYQQPWLTGEVPVDWRLANVMPTYKKGRKEDPGNYRPVSLASVLGRVMEQIILSAITRHLQDNQVMKPSQHGFMKGRSCLTNLISFYDKVTCLVDEGKAVDVVYLDFSKAFDTVSHSILLEKLAAHGLDGRMLCWVKNWLDGQAQRVVVNGVNSSWRPVTSGVPQGSAKCQVLHLGHSNPMQRYRLGEEWLESCPAEEDLGVLVDSRLNMSQQCAQVAKKANGILASLVRPHLECCVQCWAPRYKRDIEGLERVQRRATELGKGLEHKADGERLRDLGDRTRGNGLRLHQGRFRLDIRKNFFTQRVVQHWNRLPSEAVESPSLEVFKRRVDEINSCNHFGLIFPWVTSIMSVGSPSDKDYHEDISKLQSLLCSQSINIASALPVLEPLTEAGNVGLTIRVLCNTRLGKYEEAIDQLLKRCPDAAVLYAQHELKGDHRAVWWNKLLPELCKRTRLTGKDCPVLISSLKETLSVVATELELRDFLSLLPEDGTAAFFLPHLLHCSQRKLLT</sequence>
<dbReference type="EMBL" id="JAUNZN010000006">
    <property type="protein sequence ID" value="KAK4820472.1"/>
    <property type="molecule type" value="Genomic_DNA"/>
</dbReference>
<protein>
    <submittedName>
        <fullName evidence="5">Uncharacterized protein</fullName>
    </submittedName>
</protein>
<dbReference type="SUPFAM" id="SSF56672">
    <property type="entry name" value="DNA/RNA polymerases"/>
    <property type="match status" value="1"/>
</dbReference>
<feature type="domain" description="BLOC-2 complex member HPS3 N-terminal" evidence="3">
    <location>
        <begin position="27"/>
        <end position="97"/>
    </location>
</feature>
<evidence type="ECO:0000259" key="2">
    <source>
        <dbReference type="Pfam" id="PF00078"/>
    </source>
</evidence>
<feature type="domain" description="BLOC-2 complex member HPS3 C-terminal" evidence="4">
    <location>
        <begin position="411"/>
        <end position="740"/>
    </location>
</feature>
<dbReference type="GO" id="GO:0005737">
    <property type="term" value="C:cytoplasm"/>
    <property type="evidence" value="ECO:0007669"/>
    <property type="project" value="TreeGrafter"/>
</dbReference>
<proteinExistence type="predicted"/>
<name>A0AAN7RXA8_MYCAM</name>
<dbReference type="InterPro" id="IPR017216">
    <property type="entry name" value="HPS3"/>
</dbReference>
<reference evidence="5 6" key="1">
    <citation type="journal article" date="2023" name="J. Hered.">
        <title>Chromosome-level genome of the wood stork (Mycteria americana) provides insight into avian chromosome evolution.</title>
        <authorList>
            <person name="Flamio R. Jr."/>
            <person name="Ramstad K.M."/>
        </authorList>
    </citation>
    <scope>NUCLEOTIDE SEQUENCE [LARGE SCALE GENOMIC DNA]</scope>
    <source>
        <strain evidence="5">JAX WOST 10</strain>
    </source>
</reference>
<feature type="region of interest" description="Disordered" evidence="1">
    <location>
        <begin position="372"/>
        <end position="393"/>
    </location>
</feature>
<evidence type="ECO:0000256" key="1">
    <source>
        <dbReference type="SAM" id="MobiDB-lite"/>
    </source>
</evidence>
<evidence type="ECO:0000313" key="5">
    <source>
        <dbReference type="EMBL" id="KAK4820472.1"/>
    </source>
</evidence>
<dbReference type="Pfam" id="PF14761">
    <property type="entry name" value="HPS3_N"/>
    <property type="match status" value="2"/>
</dbReference>
<feature type="domain" description="BLOC-2 complex member HPS3 N-terminal" evidence="3">
    <location>
        <begin position="98"/>
        <end position="391"/>
    </location>
</feature>
<dbReference type="PANTHER" id="PTHR28633:SF1">
    <property type="entry name" value="BLOC-2 COMPLEX MEMBER HPS3"/>
    <property type="match status" value="1"/>
</dbReference>
<dbReference type="Pfam" id="PF00078">
    <property type="entry name" value="RVT_1"/>
    <property type="match status" value="1"/>
</dbReference>
<feature type="compositionally biased region" description="Basic and acidic residues" evidence="1">
    <location>
        <begin position="382"/>
        <end position="393"/>
    </location>
</feature>
<dbReference type="InterPro" id="IPR029437">
    <property type="entry name" value="HPS3_N"/>
</dbReference>
<dbReference type="Proteomes" id="UP001333110">
    <property type="component" value="Unassembled WGS sequence"/>
</dbReference>
<dbReference type="InterPro" id="IPR043502">
    <property type="entry name" value="DNA/RNA_pol_sf"/>
</dbReference>
<dbReference type="Pfam" id="PF14763">
    <property type="entry name" value="HPS3_C"/>
    <property type="match status" value="2"/>
</dbReference>
<organism evidence="5 6">
    <name type="scientific">Mycteria americana</name>
    <name type="common">Wood stork</name>
    <dbReference type="NCBI Taxonomy" id="33587"/>
    <lineage>
        <taxon>Eukaryota</taxon>
        <taxon>Metazoa</taxon>
        <taxon>Chordata</taxon>
        <taxon>Craniata</taxon>
        <taxon>Vertebrata</taxon>
        <taxon>Euteleostomi</taxon>
        <taxon>Archelosauria</taxon>
        <taxon>Archosauria</taxon>
        <taxon>Dinosauria</taxon>
        <taxon>Saurischia</taxon>
        <taxon>Theropoda</taxon>
        <taxon>Coelurosauria</taxon>
        <taxon>Aves</taxon>
        <taxon>Neognathae</taxon>
        <taxon>Neoaves</taxon>
        <taxon>Aequornithes</taxon>
        <taxon>Ciconiiformes</taxon>
        <taxon>Ciconiidae</taxon>
        <taxon>Mycteria</taxon>
    </lineage>
</organism>